<name>A0ACB8Q609_9AGAM</name>
<reference evidence="1" key="1">
    <citation type="submission" date="2021-02" db="EMBL/GenBank/DDBJ databases">
        <authorList>
            <consortium name="DOE Joint Genome Institute"/>
            <person name="Ahrendt S."/>
            <person name="Looney B.P."/>
            <person name="Miyauchi S."/>
            <person name="Morin E."/>
            <person name="Drula E."/>
            <person name="Courty P.E."/>
            <person name="Chicoki N."/>
            <person name="Fauchery L."/>
            <person name="Kohler A."/>
            <person name="Kuo A."/>
            <person name="Labutti K."/>
            <person name="Pangilinan J."/>
            <person name="Lipzen A."/>
            <person name="Riley R."/>
            <person name="Andreopoulos W."/>
            <person name="He G."/>
            <person name="Johnson J."/>
            <person name="Barry K.W."/>
            <person name="Grigoriev I.V."/>
            <person name="Nagy L."/>
            <person name="Hibbett D."/>
            <person name="Henrissat B."/>
            <person name="Matheny P.B."/>
            <person name="Labbe J."/>
            <person name="Martin F."/>
        </authorList>
    </citation>
    <scope>NUCLEOTIDE SEQUENCE</scope>
    <source>
        <strain evidence="1">EC-137</strain>
    </source>
</reference>
<sequence length="296" mass="33205">GVAVDSPDSLEKIPETGRWRFMVLPKRYEEMMWEESIQAILRDYNGKIVHPDHPVAQRVQRVAARILEANDLGTLRTLEQAPGHSPRELVFGSRRDTDDQRPADVHTELSKKQWNLLVVNDPRMINAFAAPGTIVVFTGLLRVLPNDDSYLAAVLGHVLRHSVERVSASIFFFPLRLLTDVLVGSIGIGGLIDSLFRELPNSRTAEFEADTIGLRLSSKACYDPAAAPEVFKLFAKIEREQGGLQIDFLQTHPASERRVKKLQEQLPDAQAIRAASPSCSGVGAEYQLFRDMFTWY</sequence>
<dbReference type="Proteomes" id="UP000814128">
    <property type="component" value="Unassembled WGS sequence"/>
</dbReference>
<gene>
    <name evidence="1" type="ORF">K488DRAFT_62445</name>
</gene>
<feature type="non-terminal residue" evidence="1">
    <location>
        <position position="1"/>
    </location>
</feature>
<proteinExistence type="predicted"/>
<dbReference type="EMBL" id="MU273973">
    <property type="protein sequence ID" value="KAI0027184.1"/>
    <property type="molecule type" value="Genomic_DNA"/>
</dbReference>
<keyword evidence="2" id="KW-1185">Reference proteome</keyword>
<evidence type="ECO:0000313" key="1">
    <source>
        <dbReference type="EMBL" id="KAI0027184.1"/>
    </source>
</evidence>
<comment type="caution">
    <text evidence="1">The sequence shown here is derived from an EMBL/GenBank/DDBJ whole genome shotgun (WGS) entry which is preliminary data.</text>
</comment>
<protein>
    <submittedName>
        <fullName evidence="1">Peptidase family M48-domain-containing protein</fullName>
    </submittedName>
</protein>
<reference evidence="1" key="2">
    <citation type="journal article" date="2022" name="New Phytol.">
        <title>Evolutionary transition to the ectomycorrhizal habit in the genomes of a hyperdiverse lineage of mushroom-forming fungi.</title>
        <authorList>
            <person name="Looney B."/>
            <person name="Miyauchi S."/>
            <person name="Morin E."/>
            <person name="Drula E."/>
            <person name="Courty P.E."/>
            <person name="Kohler A."/>
            <person name="Kuo A."/>
            <person name="LaButti K."/>
            <person name="Pangilinan J."/>
            <person name="Lipzen A."/>
            <person name="Riley R."/>
            <person name="Andreopoulos W."/>
            <person name="He G."/>
            <person name="Johnson J."/>
            <person name="Nolan M."/>
            <person name="Tritt A."/>
            <person name="Barry K.W."/>
            <person name="Grigoriev I.V."/>
            <person name="Nagy L.G."/>
            <person name="Hibbett D."/>
            <person name="Henrissat B."/>
            <person name="Matheny P.B."/>
            <person name="Labbe J."/>
            <person name="Martin F.M."/>
        </authorList>
    </citation>
    <scope>NUCLEOTIDE SEQUENCE</scope>
    <source>
        <strain evidence="1">EC-137</strain>
    </source>
</reference>
<organism evidence="1 2">
    <name type="scientific">Vararia minispora EC-137</name>
    <dbReference type="NCBI Taxonomy" id="1314806"/>
    <lineage>
        <taxon>Eukaryota</taxon>
        <taxon>Fungi</taxon>
        <taxon>Dikarya</taxon>
        <taxon>Basidiomycota</taxon>
        <taxon>Agaricomycotina</taxon>
        <taxon>Agaricomycetes</taxon>
        <taxon>Russulales</taxon>
        <taxon>Lachnocladiaceae</taxon>
        <taxon>Vararia</taxon>
    </lineage>
</organism>
<evidence type="ECO:0000313" key="2">
    <source>
        <dbReference type="Proteomes" id="UP000814128"/>
    </source>
</evidence>
<accession>A0ACB8Q609</accession>